<evidence type="ECO:0000313" key="2">
    <source>
        <dbReference type="Proteomes" id="UP000701853"/>
    </source>
</evidence>
<accession>A0A8J5ZLR2</accession>
<keyword evidence="2" id="KW-1185">Reference proteome</keyword>
<proteinExistence type="predicted"/>
<name>A0A8J5ZLR2_9ROSI</name>
<organism evidence="1 2">
    <name type="scientific">Gossypium anomalum</name>
    <dbReference type="NCBI Taxonomy" id="47600"/>
    <lineage>
        <taxon>Eukaryota</taxon>
        <taxon>Viridiplantae</taxon>
        <taxon>Streptophyta</taxon>
        <taxon>Embryophyta</taxon>
        <taxon>Tracheophyta</taxon>
        <taxon>Spermatophyta</taxon>
        <taxon>Magnoliopsida</taxon>
        <taxon>eudicotyledons</taxon>
        <taxon>Gunneridae</taxon>
        <taxon>Pentapetalae</taxon>
        <taxon>rosids</taxon>
        <taxon>malvids</taxon>
        <taxon>Malvales</taxon>
        <taxon>Malvaceae</taxon>
        <taxon>Malvoideae</taxon>
        <taxon>Gossypium</taxon>
    </lineage>
</organism>
<reference evidence="1 2" key="1">
    <citation type="journal article" date="2021" name="bioRxiv">
        <title>The Gossypium anomalum genome as a resource for cotton improvement and evolutionary analysis of hybrid incompatibility.</title>
        <authorList>
            <person name="Grover C.E."/>
            <person name="Yuan D."/>
            <person name="Arick M.A."/>
            <person name="Miller E.R."/>
            <person name="Hu G."/>
            <person name="Peterson D.G."/>
            <person name="Wendel J.F."/>
            <person name="Udall J.A."/>
        </authorList>
    </citation>
    <scope>NUCLEOTIDE SEQUENCE [LARGE SCALE GENOMIC DNA]</scope>
    <source>
        <strain evidence="1">JFW-Udall</strain>
        <tissue evidence="1">Leaf</tissue>
    </source>
</reference>
<dbReference type="EMBL" id="JAHUZN010000006">
    <property type="protein sequence ID" value="KAG8491524.1"/>
    <property type="molecule type" value="Genomic_DNA"/>
</dbReference>
<gene>
    <name evidence="1" type="ORF">CXB51_014904</name>
</gene>
<dbReference type="AlphaFoldDB" id="A0A8J5ZLR2"/>
<evidence type="ECO:0000313" key="1">
    <source>
        <dbReference type="EMBL" id="KAG8491524.1"/>
    </source>
</evidence>
<dbReference type="OrthoDB" id="1724008at2759"/>
<sequence length="114" mass="13180">MPMLYFSEGGRKDKTYYWLYDVSSRYGVLSSRFISFDYSCLFESIVVFSIRIDYSSSPRAHIDGKVWHLDVGSSPPGAVVCSKGWAVRPLKRYVSWVQNVVRQFGPYPVWALEH</sequence>
<dbReference type="Proteomes" id="UP000701853">
    <property type="component" value="Chromosome 6"/>
</dbReference>
<protein>
    <submittedName>
        <fullName evidence="1">Uncharacterized protein</fullName>
    </submittedName>
</protein>
<comment type="caution">
    <text evidence="1">The sequence shown here is derived from an EMBL/GenBank/DDBJ whole genome shotgun (WGS) entry which is preliminary data.</text>
</comment>